<dbReference type="InterPro" id="IPR037682">
    <property type="entry name" value="TonB_C"/>
</dbReference>
<name>A0A8H9KX32_9SPHI</name>
<reference evidence="4" key="1">
    <citation type="journal article" date="2014" name="Int. J. Syst. Evol. Microbiol.">
        <title>Complete genome sequence of Corynebacterium casei LMG S-19264T (=DSM 44701T), isolated from a smear-ripened cheese.</title>
        <authorList>
            <consortium name="US DOE Joint Genome Institute (JGI-PGF)"/>
            <person name="Walter F."/>
            <person name="Albersmeier A."/>
            <person name="Kalinowski J."/>
            <person name="Ruckert C."/>
        </authorList>
    </citation>
    <scope>NUCLEOTIDE SEQUENCE</scope>
    <source>
        <strain evidence="4">CGMCC 1.15966</strain>
    </source>
</reference>
<dbReference type="AlphaFoldDB" id="A0A8H9KX32"/>
<keyword evidence="5" id="KW-1185">Reference proteome</keyword>
<keyword evidence="2" id="KW-1133">Transmembrane helix</keyword>
<reference evidence="4" key="2">
    <citation type="submission" date="2020-09" db="EMBL/GenBank/DDBJ databases">
        <authorList>
            <person name="Sun Q."/>
            <person name="Zhou Y."/>
        </authorList>
    </citation>
    <scope>NUCLEOTIDE SEQUENCE</scope>
    <source>
        <strain evidence="4">CGMCC 1.15966</strain>
    </source>
</reference>
<dbReference type="Proteomes" id="UP000614460">
    <property type="component" value="Unassembled WGS sequence"/>
</dbReference>
<accession>A0A8H9KX32</accession>
<keyword evidence="2" id="KW-0812">Transmembrane</keyword>
<comment type="caution">
    <text evidence="4">The sequence shown here is derived from an EMBL/GenBank/DDBJ whole genome shotgun (WGS) entry which is preliminary data.</text>
</comment>
<proteinExistence type="predicted"/>
<dbReference type="EMBL" id="BMKM01000013">
    <property type="protein sequence ID" value="GGE32718.1"/>
    <property type="molecule type" value="Genomic_DNA"/>
</dbReference>
<gene>
    <name evidence="4" type="ORF">GCM10011516_33030</name>
</gene>
<evidence type="ECO:0000313" key="5">
    <source>
        <dbReference type="Proteomes" id="UP000614460"/>
    </source>
</evidence>
<feature type="compositionally biased region" description="Low complexity" evidence="1">
    <location>
        <begin position="155"/>
        <end position="167"/>
    </location>
</feature>
<protein>
    <recommendedName>
        <fullName evidence="3">TonB C-terminal domain-containing protein</fullName>
    </recommendedName>
</protein>
<dbReference type="GO" id="GO:0055085">
    <property type="term" value="P:transmembrane transport"/>
    <property type="evidence" value="ECO:0007669"/>
    <property type="project" value="InterPro"/>
</dbReference>
<organism evidence="4 5">
    <name type="scientific">Sphingobacterium cellulitidis</name>
    <dbReference type="NCBI Taxonomy" id="1768011"/>
    <lineage>
        <taxon>Bacteria</taxon>
        <taxon>Pseudomonadati</taxon>
        <taxon>Bacteroidota</taxon>
        <taxon>Sphingobacteriia</taxon>
        <taxon>Sphingobacteriales</taxon>
        <taxon>Sphingobacteriaceae</taxon>
        <taxon>Sphingobacterium</taxon>
    </lineage>
</organism>
<evidence type="ECO:0000256" key="1">
    <source>
        <dbReference type="SAM" id="MobiDB-lite"/>
    </source>
</evidence>
<evidence type="ECO:0000313" key="4">
    <source>
        <dbReference type="EMBL" id="GGE32718.1"/>
    </source>
</evidence>
<keyword evidence="2" id="KW-0472">Membrane</keyword>
<dbReference type="Gene3D" id="3.30.1150.10">
    <property type="match status" value="1"/>
</dbReference>
<evidence type="ECO:0000259" key="3">
    <source>
        <dbReference type="Pfam" id="PF03544"/>
    </source>
</evidence>
<dbReference type="SUPFAM" id="SSF49464">
    <property type="entry name" value="Carboxypeptidase regulatory domain-like"/>
    <property type="match status" value="1"/>
</dbReference>
<dbReference type="Pfam" id="PF13715">
    <property type="entry name" value="CarbopepD_reg_2"/>
    <property type="match status" value="1"/>
</dbReference>
<dbReference type="InterPro" id="IPR008969">
    <property type="entry name" value="CarboxyPept-like_regulatory"/>
</dbReference>
<feature type="region of interest" description="Disordered" evidence="1">
    <location>
        <begin position="149"/>
        <end position="177"/>
    </location>
</feature>
<feature type="domain" description="TonB C-terminal" evidence="3">
    <location>
        <begin position="376"/>
        <end position="432"/>
    </location>
</feature>
<dbReference type="Pfam" id="PF03544">
    <property type="entry name" value="TonB_C"/>
    <property type="match status" value="1"/>
</dbReference>
<dbReference type="Gene3D" id="2.60.40.1120">
    <property type="entry name" value="Carboxypeptidase-like, regulatory domain"/>
    <property type="match status" value="1"/>
</dbReference>
<feature type="transmembrane region" description="Helical" evidence="2">
    <location>
        <begin position="81"/>
        <end position="100"/>
    </location>
</feature>
<evidence type="ECO:0000256" key="2">
    <source>
        <dbReference type="SAM" id="Phobius"/>
    </source>
</evidence>
<sequence>MDMNKNFDIAYLRKYVNGELSSSEMYAIEKASHEDEFLMDLITGLEEEKKLKQPLEISDLHSAIFERTHPVKVTPMRFYKYLSIAASILLVLGIGTIWYLNRDQNEKVETMDMVAMDSKEAPTDTTLNSIHLDSLDGKSEEESLIALATPNNQIEESSAAENRASNSKKPSHSQEDRVKEIIAGNQDVFVKEVPRADTSIFQNKYDNRIASNQFETSKKVDNSNVVLMNGKNPLNSKLAGRVAGVAADRVSSLQDVKKLATGRVLDQQSGRPIISASVRDIKTNDLVMTDSSGQYVLPLTSDNQKLEILSLGYEKELITASNNKIVQLKPNFNNLEEVVVVGYGNKTEKVKSEPLVGWVAYKKYINDNSYQTLLGKGTVTLVFDISTFGRPIDISVKKTSNPELNQKAIQIIQNGPDWRKGNDGKKIEVKISFR</sequence>